<reference evidence="1" key="1">
    <citation type="submission" date="2014-09" db="EMBL/GenBank/DDBJ databases">
        <authorList>
            <person name="Magalhaes I.L.F."/>
            <person name="Oliveira U."/>
            <person name="Santos F.R."/>
            <person name="Vidigal T.H.D.A."/>
            <person name="Brescovit A.D."/>
            <person name="Santos A.J."/>
        </authorList>
    </citation>
    <scope>NUCLEOTIDE SEQUENCE</scope>
    <source>
        <tissue evidence="1">Shoot tissue taken approximately 20 cm above the soil surface</tissue>
    </source>
</reference>
<dbReference type="EMBL" id="GBRH01236894">
    <property type="protein sequence ID" value="JAD61001.1"/>
    <property type="molecule type" value="Transcribed_RNA"/>
</dbReference>
<reference evidence="1" key="2">
    <citation type="journal article" date="2015" name="Data Brief">
        <title>Shoot transcriptome of the giant reed, Arundo donax.</title>
        <authorList>
            <person name="Barrero R.A."/>
            <person name="Guerrero F.D."/>
            <person name="Moolhuijzen P."/>
            <person name="Goolsby J.A."/>
            <person name="Tidwell J."/>
            <person name="Bellgard S.E."/>
            <person name="Bellgard M.I."/>
        </authorList>
    </citation>
    <scope>NUCLEOTIDE SEQUENCE</scope>
    <source>
        <tissue evidence="1">Shoot tissue taken approximately 20 cm above the soil surface</tissue>
    </source>
</reference>
<proteinExistence type="predicted"/>
<accession>A0A0A9BCE2</accession>
<sequence length="10" mass="1137">MLCSSFLSHL</sequence>
<evidence type="ECO:0000313" key="1">
    <source>
        <dbReference type="EMBL" id="JAD61001.1"/>
    </source>
</evidence>
<protein>
    <submittedName>
        <fullName evidence="1">Uncharacterized protein</fullName>
    </submittedName>
</protein>
<organism evidence="1">
    <name type="scientific">Arundo donax</name>
    <name type="common">Giant reed</name>
    <name type="synonym">Donax arundinaceus</name>
    <dbReference type="NCBI Taxonomy" id="35708"/>
    <lineage>
        <taxon>Eukaryota</taxon>
        <taxon>Viridiplantae</taxon>
        <taxon>Streptophyta</taxon>
        <taxon>Embryophyta</taxon>
        <taxon>Tracheophyta</taxon>
        <taxon>Spermatophyta</taxon>
        <taxon>Magnoliopsida</taxon>
        <taxon>Liliopsida</taxon>
        <taxon>Poales</taxon>
        <taxon>Poaceae</taxon>
        <taxon>PACMAD clade</taxon>
        <taxon>Arundinoideae</taxon>
        <taxon>Arundineae</taxon>
        <taxon>Arundo</taxon>
    </lineage>
</organism>
<name>A0A0A9BCE2_ARUDO</name>